<evidence type="ECO:0000313" key="1">
    <source>
        <dbReference type="EMBL" id="AOT69867.1"/>
    </source>
</evidence>
<dbReference type="STRING" id="1424294.Gferi_09920"/>
<keyword evidence="2" id="KW-1185">Reference proteome</keyword>
<dbReference type="KEGG" id="gfe:Gferi_09920"/>
<accession>A0A1D8GG25</accession>
<evidence type="ECO:0000313" key="2">
    <source>
        <dbReference type="Proteomes" id="UP000095743"/>
    </source>
</evidence>
<reference evidence="1 2" key="1">
    <citation type="submission" date="2016-09" db="EMBL/GenBank/DDBJ databases">
        <title>Genomic analysis reveals versatility of anaerobic energy metabolism of Geosporobacter ferrireducens IRF9 of phylum Firmicutes.</title>
        <authorList>
            <person name="Kim S.-J."/>
        </authorList>
    </citation>
    <scope>NUCLEOTIDE SEQUENCE [LARGE SCALE GENOMIC DNA]</scope>
    <source>
        <strain evidence="1 2">IRF9</strain>
    </source>
</reference>
<dbReference type="AlphaFoldDB" id="A0A1D8GG25"/>
<organism evidence="1 2">
    <name type="scientific">Geosporobacter ferrireducens</name>
    <dbReference type="NCBI Taxonomy" id="1424294"/>
    <lineage>
        <taxon>Bacteria</taxon>
        <taxon>Bacillati</taxon>
        <taxon>Bacillota</taxon>
        <taxon>Clostridia</taxon>
        <taxon>Peptostreptococcales</taxon>
        <taxon>Thermotaleaceae</taxon>
        <taxon>Geosporobacter</taxon>
    </lineage>
</organism>
<proteinExistence type="predicted"/>
<dbReference type="EMBL" id="CP017269">
    <property type="protein sequence ID" value="AOT69867.1"/>
    <property type="molecule type" value="Genomic_DNA"/>
</dbReference>
<protein>
    <submittedName>
        <fullName evidence="1">Uncharacterized protein</fullName>
    </submittedName>
</protein>
<gene>
    <name evidence="1" type="ORF">Gferi_09920</name>
</gene>
<sequence>MVPTQKGDDHVPENKKPYFGANEAQNMIDATYNSKDYPIMEKTQNAYLMPEGMQRDVDYIDTFRFYEDTTEYTEALGIEGIPASPESKKNTKIK</sequence>
<name>A0A1D8GG25_9FIRM</name>
<dbReference type="Proteomes" id="UP000095743">
    <property type="component" value="Chromosome"/>
</dbReference>